<keyword evidence="3" id="KW-1185">Reference proteome</keyword>
<protein>
    <submittedName>
        <fullName evidence="2">Uncharacterized protein</fullName>
    </submittedName>
</protein>
<evidence type="ECO:0000256" key="1">
    <source>
        <dbReference type="SAM" id="MobiDB-lite"/>
    </source>
</evidence>
<dbReference type="OrthoDB" id="4939762at2759"/>
<dbReference type="AlphaFoldDB" id="A0A545VLX9"/>
<feature type="region of interest" description="Disordered" evidence="1">
    <location>
        <begin position="27"/>
        <end position="53"/>
    </location>
</feature>
<proteinExistence type="predicted"/>
<dbReference type="EMBL" id="SPUK01000021">
    <property type="protein sequence ID" value="TQV90993.1"/>
    <property type="molecule type" value="Genomic_DNA"/>
</dbReference>
<evidence type="ECO:0000313" key="3">
    <source>
        <dbReference type="Proteomes" id="UP000315783"/>
    </source>
</evidence>
<comment type="caution">
    <text evidence="2">The sequence shown here is derived from an EMBL/GenBank/DDBJ whole genome shotgun (WGS) entry which is preliminary data.</text>
</comment>
<evidence type="ECO:0000313" key="2">
    <source>
        <dbReference type="EMBL" id="TQV90993.1"/>
    </source>
</evidence>
<dbReference type="Proteomes" id="UP000315783">
    <property type="component" value="Unassembled WGS sequence"/>
</dbReference>
<reference evidence="2 3" key="1">
    <citation type="journal article" date="2019" name="Appl. Microbiol. Biotechnol.">
        <title>Genome sequence of Isaria javanica and comparative genome analysis insights into family S53 peptidase evolution in fungal entomopathogens.</title>
        <authorList>
            <person name="Lin R."/>
            <person name="Zhang X."/>
            <person name="Xin B."/>
            <person name="Zou M."/>
            <person name="Gao Y."/>
            <person name="Qin F."/>
            <person name="Hu Q."/>
            <person name="Xie B."/>
            <person name="Cheng X."/>
        </authorList>
    </citation>
    <scope>NUCLEOTIDE SEQUENCE [LARGE SCALE GENOMIC DNA]</scope>
    <source>
        <strain evidence="2 3">IJ1G</strain>
    </source>
</reference>
<accession>A0A545VLX9</accession>
<sequence>MPCDQSTFDSFLRLPWEAAAAGVVEISSSDDEDDISPQADISWPQQAEETPKGKVSAVCPIGHELCTNHRRDAEQRVVNTVESAAFRKAISASIPIKLVDVHVRQQLRAAATRALEIAVSCGATLDAVHIDDNYFTTWPGRGWDPDMISLHQVVQARLVECQNAQALGSRLRAALVQLGNERLEEARVLGLRLEDLTIGEDLLPTWHGRHGTGVVASDDDDTSVVMGSRVHSDDQLPSGIDCAVKEESKRCMGKESCHSSAPGSDTDASDSSESTREADHDDEVSLFNFISQHHADDEEVRQNAPHSNIVHDVEVLGAAPEQGCCLPVDFEVYLAQDDPDWELLPEVELAVDEAAFEHHYHMEDVIEVELAEGYI</sequence>
<name>A0A545VLX9_9HYPO</name>
<feature type="region of interest" description="Disordered" evidence="1">
    <location>
        <begin position="253"/>
        <end position="280"/>
    </location>
</feature>
<organism evidence="2 3">
    <name type="scientific">Cordyceps javanica</name>
    <dbReference type="NCBI Taxonomy" id="43265"/>
    <lineage>
        <taxon>Eukaryota</taxon>
        <taxon>Fungi</taxon>
        <taxon>Dikarya</taxon>
        <taxon>Ascomycota</taxon>
        <taxon>Pezizomycotina</taxon>
        <taxon>Sordariomycetes</taxon>
        <taxon>Hypocreomycetidae</taxon>
        <taxon>Hypocreales</taxon>
        <taxon>Cordycipitaceae</taxon>
        <taxon>Cordyceps</taxon>
    </lineage>
</organism>
<gene>
    <name evidence="2" type="ORF">IF1G_10228</name>
</gene>